<comment type="caution">
    <text evidence="1">The sequence shown here is derived from an EMBL/GenBank/DDBJ whole genome shotgun (WGS) entry which is preliminary data.</text>
</comment>
<keyword evidence="2" id="KW-1185">Reference proteome</keyword>
<evidence type="ECO:0000313" key="1">
    <source>
        <dbReference type="EMBL" id="KAI0084115.1"/>
    </source>
</evidence>
<protein>
    <submittedName>
        <fullName evidence="1">Uncharacterized protein</fullName>
    </submittedName>
</protein>
<name>A0ACB8TQ29_9APHY</name>
<gene>
    <name evidence="1" type="ORF">BDY19DRAFT_973898</name>
</gene>
<reference evidence="1" key="1">
    <citation type="journal article" date="2021" name="Environ. Microbiol.">
        <title>Gene family expansions and transcriptome signatures uncover fungal adaptations to wood decay.</title>
        <authorList>
            <person name="Hage H."/>
            <person name="Miyauchi S."/>
            <person name="Viragh M."/>
            <person name="Drula E."/>
            <person name="Min B."/>
            <person name="Chaduli D."/>
            <person name="Navarro D."/>
            <person name="Favel A."/>
            <person name="Norest M."/>
            <person name="Lesage-Meessen L."/>
            <person name="Balint B."/>
            <person name="Merenyi Z."/>
            <person name="de Eugenio L."/>
            <person name="Morin E."/>
            <person name="Martinez A.T."/>
            <person name="Baldrian P."/>
            <person name="Stursova M."/>
            <person name="Martinez M.J."/>
            <person name="Novotny C."/>
            <person name="Magnuson J.K."/>
            <person name="Spatafora J.W."/>
            <person name="Maurice S."/>
            <person name="Pangilinan J."/>
            <person name="Andreopoulos W."/>
            <person name="LaButti K."/>
            <person name="Hundley H."/>
            <person name="Na H."/>
            <person name="Kuo A."/>
            <person name="Barry K."/>
            <person name="Lipzen A."/>
            <person name="Henrissat B."/>
            <person name="Riley R."/>
            <person name="Ahrendt S."/>
            <person name="Nagy L.G."/>
            <person name="Grigoriev I.V."/>
            <person name="Martin F."/>
            <person name="Rosso M.N."/>
        </authorList>
    </citation>
    <scope>NUCLEOTIDE SEQUENCE</scope>
    <source>
        <strain evidence="1">CBS 384.51</strain>
    </source>
</reference>
<evidence type="ECO:0000313" key="2">
    <source>
        <dbReference type="Proteomes" id="UP001055072"/>
    </source>
</evidence>
<proteinExistence type="predicted"/>
<dbReference type="EMBL" id="MU274947">
    <property type="protein sequence ID" value="KAI0084115.1"/>
    <property type="molecule type" value="Genomic_DNA"/>
</dbReference>
<accession>A0ACB8TQ29</accession>
<sequence length="211" mass="21435">MASNSAMATKMMLACLYFLFLAAYAFAQTITATDANGNTVIEVVTINPQLGVPTTQTVQTLAAGTSIASPTATPTTALIATTQAPEGQQGPVGAPAPINGPVSTYVYTYTTTDAAGTNLPVLMLAAYSRFLVGGFTAIVDTYTATAPASAAFTPTGTGTVLNFSAYLSMIGTNTVAPDFSASLHLPVPRSLWIGTTVVALGLAGGFAFVFA</sequence>
<dbReference type="Proteomes" id="UP001055072">
    <property type="component" value="Unassembled WGS sequence"/>
</dbReference>
<organism evidence="1 2">
    <name type="scientific">Irpex rosettiformis</name>
    <dbReference type="NCBI Taxonomy" id="378272"/>
    <lineage>
        <taxon>Eukaryota</taxon>
        <taxon>Fungi</taxon>
        <taxon>Dikarya</taxon>
        <taxon>Basidiomycota</taxon>
        <taxon>Agaricomycotina</taxon>
        <taxon>Agaricomycetes</taxon>
        <taxon>Polyporales</taxon>
        <taxon>Irpicaceae</taxon>
        <taxon>Irpex</taxon>
    </lineage>
</organism>